<dbReference type="Pfam" id="PF02219">
    <property type="entry name" value="MTHFR"/>
    <property type="match status" value="1"/>
</dbReference>
<comment type="pathway">
    <text evidence="2">One-carbon metabolism; tetrahydrofolate interconversion.</text>
</comment>
<accession>A0A1F6CCR8</accession>
<reference evidence="14 15" key="1">
    <citation type="journal article" date="2016" name="Nat. Commun.">
        <title>Thousands of microbial genomes shed light on interconnected biogeochemical processes in an aquifer system.</title>
        <authorList>
            <person name="Anantharaman K."/>
            <person name="Brown C.T."/>
            <person name="Hug L.A."/>
            <person name="Sharon I."/>
            <person name="Castelle C.J."/>
            <person name="Probst A.J."/>
            <person name="Thomas B.C."/>
            <person name="Singh A."/>
            <person name="Wilkins M.J."/>
            <person name="Karaoz U."/>
            <person name="Brodie E.L."/>
            <person name="Williams K.H."/>
            <person name="Hubbard S.S."/>
            <person name="Banfield J.F."/>
        </authorList>
    </citation>
    <scope>NUCLEOTIDE SEQUENCE [LARGE SCALE GENOMIC DNA]</scope>
    <source>
        <strain evidence="15">RIFCSPLOWO2_12_FULL_64_10</strain>
    </source>
</reference>
<keyword evidence="5 12" id="KW-0489">Methyltransferase</keyword>
<dbReference type="Gene3D" id="3.20.20.220">
    <property type="match status" value="1"/>
</dbReference>
<dbReference type="AlphaFoldDB" id="A0A1F6CCR8"/>
<dbReference type="Pfam" id="PF02574">
    <property type="entry name" value="S-methyl_trans"/>
    <property type="match status" value="1"/>
</dbReference>
<evidence type="ECO:0000313" key="15">
    <source>
        <dbReference type="Proteomes" id="UP000178606"/>
    </source>
</evidence>
<feature type="domain" description="Hcy-binding" evidence="13">
    <location>
        <begin position="1"/>
        <end position="118"/>
    </location>
</feature>
<comment type="caution">
    <text evidence="14">The sequence shown here is derived from an EMBL/GenBank/DDBJ whole genome shotgun (WGS) entry which is preliminary data.</text>
</comment>
<feature type="binding site" evidence="12">
    <location>
        <position position="38"/>
    </location>
    <ligand>
        <name>Zn(2+)</name>
        <dbReference type="ChEBI" id="CHEBI:29105"/>
    </ligand>
</feature>
<evidence type="ECO:0000313" key="14">
    <source>
        <dbReference type="EMBL" id="OGG46702.1"/>
    </source>
</evidence>
<dbReference type="PROSITE" id="PS50970">
    <property type="entry name" value="HCY"/>
    <property type="match status" value="1"/>
</dbReference>
<gene>
    <name evidence="14" type="ORF">A3F84_25215</name>
</gene>
<sequence>MICQLAFADRLRTMGGAGAVEALVELERLGADVIGGNCGSGPAGLLRVIERAGAATEGLLSAFPNASFPEYVDGRYMYVAEPAYLVESAERLVGAGANLIGGCCGTTPGHIRLIVERLGRRRPARRVLVPYVPPRRKRRVERAASPPAADFLGRVGKGPLTVVELKPPRGTGYEPILRWARRIAEAGTDAFSLVENSLAVVRMSPFALGHIVQEETGTPVIIHCTCRDRNLMGQQSELLGAHALGIRAILALTGDPASMGDEMGSSSVYDTNSLGLIELVAAMNRGVNRAGNPTQGATSFVIGGAFNPNASRLEPQVRRLEKKVAKGAQFAMTQPVFDGAILREMYAKTAHIEAPIFAGVMPLVSGRNAEFLHNEVPGIRIPDGVRRRMAEAGDRGAEEGLAVAAELIDGARDFAPGFYIMPQLGKYEMALELVRHVKAVAKR</sequence>
<dbReference type="GO" id="GO:0106312">
    <property type="term" value="F:methylenetetrahydrofolate reductase (NADH) activity"/>
    <property type="evidence" value="ECO:0007669"/>
    <property type="project" value="UniProtKB-EC"/>
</dbReference>
<dbReference type="GO" id="GO:0005829">
    <property type="term" value="C:cytosol"/>
    <property type="evidence" value="ECO:0007669"/>
    <property type="project" value="TreeGrafter"/>
</dbReference>
<dbReference type="SUPFAM" id="SSF82282">
    <property type="entry name" value="Homocysteine S-methyltransferase"/>
    <property type="match status" value="1"/>
</dbReference>
<protein>
    <recommendedName>
        <fullName evidence="4">5,10-methylenetetrahydrofolate reductase</fullName>
        <ecNumber evidence="10">1.5.1.54</ecNumber>
    </recommendedName>
</protein>
<keyword evidence="9" id="KW-0560">Oxidoreductase</keyword>
<comment type="cofactor">
    <cofactor evidence="12">
        <name>Zn(2+)</name>
        <dbReference type="ChEBI" id="CHEBI:29105"/>
    </cofactor>
</comment>
<organism evidence="14 15">
    <name type="scientific">Handelsmanbacteria sp. (strain RIFCSPLOWO2_12_FULL_64_10)</name>
    <dbReference type="NCBI Taxonomy" id="1817868"/>
    <lineage>
        <taxon>Bacteria</taxon>
        <taxon>Candidatus Handelsmaniibacteriota</taxon>
    </lineage>
</organism>
<dbReference type="PANTHER" id="PTHR45754">
    <property type="entry name" value="METHYLENETETRAHYDROFOLATE REDUCTASE"/>
    <property type="match status" value="1"/>
</dbReference>
<comment type="cofactor">
    <cofactor evidence="1">
        <name>FAD</name>
        <dbReference type="ChEBI" id="CHEBI:57692"/>
    </cofactor>
</comment>
<dbReference type="EMBL" id="MFKF01000288">
    <property type="protein sequence ID" value="OGG46702.1"/>
    <property type="molecule type" value="Genomic_DNA"/>
</dbReference>
<evidence type="ECO:0000256" key="7">
    <source>
        <dbReference type="ARBA" id="ARBA00022679"/>
    </source>
</evidence>
<evidence type="ECO:0000256" key="3">
    <source>
        <dbReference type="ARBA" id="ARBA00006743"/>
    </source>
</evidence>
<dbReference type="InterPro" id="IPR003726">
    <property type="entry name" value="HCY_dom"/>
</dbReference>
<evidence type="ECO:0000256" key="12">
    <source>
        <dbReference type="PROSITE-ProRule" id="PRU00333"/>
    </source>
</evidence>
<proteinExistence type="inferred from homology"/>
<keyword evidence="6" id="KW-0285">Flavoprotein</keyword>
<dbReference type="UniPathway" id="UPA00193"/>
<dbReference type="GO" id="GO:0032259">
    <property type="term" value="P:methylation"/>
    <property type="evidence" value="ECO:0007669"/>
    <property type="project" value="UniProtKB-KW"/>
</dbReference>
<comment type="similarity">
    <text evidence="3">Belongs to the methylenetetrahydrofolate reductase family.</text>
</comment>
<dbReference type="InterPro" id="IPR003171">
    <property type="entry name" value="Mehydrof_redctse-like"/>
</dbReference>
<dbReference type="GO" id="GO:0008168">
    <property type="term" value="F:methyltransferase activity"/>
    <property type="evidence" value="ECO:0007669"/>
    <property type="project" value="UniProtKB-UniRule"/>
</dbReference>
<feature type="binding site" evidence="12">
    <location>
        <position position="104"/>
    </location>
    <ligand>
        <name>Zn(2+)</name>
        <dbReference type="ChEBI" id="CHEBI:29105"/>
    </ligand>
</feature>
<evidence type="ECO:0000259" key="13">
    <source>
        <dbReference type="PROSITE" id="PS50970"/>
    </source>
</evidence>
<keyword evidence="7 12" id="KW-0808">Transferase</keyword>
<dbReference type="GO" id="GO:0035999">
    <property type="term" value="P:tetrahydrofolate interconversion"/>
    <property type="evidence" value="ECO:0007669"/>
    <property type="project" value="UniProtKB-UniPathway"/>
</dbReference>
<evidence type="ECO:0000256" key="8">
    <source>
        <dbReference type="ARBA" id="ARBA00022827"/>
    </source>
</evidence>
<evidence type="ECO:0000256" key="1">
    <source>
        <dbReference type="ARBA" id="ARBA00001974"/>
    </source>
</evidence>
<dbReference type="CDD" id="cd00537">
    <property type="entry name" value="MTHFR"/>
    <property type="match status" value="1"/>
</dbReference>
<keyword evidence="8" id="KW-0274">FAD</keyword>
<evidence type="ECO:0000256" key="5">
    <source>
        <dbReference type="ARBA" id="ARBA00022603"/>
    </source>
</evidence>
<name>A0A1F6CCR8_HANXR</name>
<feature type="binding site" evidence="12">
    <location>
        <position position="103"/>
    </location>
    <ligand>
        <name>Zn(2+)</name>
        <dbReference type="ChEBI" id="CHEBI:29105"/>
    </ligand>
</feature>
<keyword evidence="12" id="KW-0479">Metal-binding</keyword>
<dbReference type="NCBIfam" id="NF006396">
    <property type="entry name" value="PRK08645.1"/>
    <property type="match status" value="1"/>
</dbReference>
<evidence type="ECO:0000256" key="4">
    <source>
        <dbReference type="ARBA" id="ARBA00016276"/>
    </source>
</evidence>
<dbReference type="GO" id="GO:0071949">
    <property type="term" value="F:FAD binding"/>
    <property type="evidence" value="ECO:0007669"/>
    <property type="project" value="TreeGrafter"/>
</dbReference>
<dbReference type="Proteomes" id="UP000178606">
    <property type="component" value="Unassembled WGS sequence"/>
</dbReference>
<dbReference type="GO" id="GO:0046872">
    <property type="term" value="F:metal ion binding"/>
    <property type="evidence" value="ECO:0007669"/>
    <property type="project" value="UniProtKB-KW"/>
</dbReference>
<evidence type="ECO:0000256" key="6">
    <source>
        <dbReference type="ARBA" id="ARBA00022630"/>
    </source>
</evidence>
<dbReference type="InterPro" id="IPR036589">
    <property type="entry name" value="HCY_dom_sf"/>
</dbReference>
<comment type="catalytic activity">
    <reaction evidence="11">
        <text>(6S)-5-methyl-5,6,7,8-tetrahydrofolate + NAD(+) = (6R)-5,10-methylene-5,6,7,8-tetrahydrofolate + NADH + H(+)</text>
        <dbReference type="Rhea" id="RHEA:19821"/>
        <dbReference type="ChEBI" id="CHEBI:15378"/>
        <dbReference type="ChEBI" id="CHEBI:15636"/>
        <dbReference type="ChEBI" id="CHEBI:18608"/>
        <dbReference type="ChEBI" id="CHEBI:57540"/>
        <dbReference type="ChEBI" id="CHEBI:57945"/>
        <dbReference type="EC" id="1.5.1.54"/>
    </reaction>
    <physiologicalReaction direction="right-to-left" evidence="11">
        <dbReference type="Rhea" id="RHEA:19823"/>
    </physiologicalReaction>
</comment>
<dbReference type="InterPro" id="IPR029041">
    <property type="entry name" value="FAD-linked_oxidoreductase-like"/>
</dbReference>
<dbReference type="PANTHER" id="PTHR45754:SF3">
    <property type="entry name" value="METHYLENETETRAHYDROFOLATE REDUCTASE (NADPH)"/>
    <property type="match status" value="1"/>
</dbReference>
<dbReference type="GO" id="GO:0009086">
    <property type="term" value="P:methionine biosynthetic process"/>
    <property type="evidence" value="ECO:0007669"/>
    <property type="project" value="TreeGrafter"/>
</dbReference>
<evidence type="ECO:0000256" key="11">
    <source>
        <dbReference type="ARBA" id="ARBA00048628"/>
    </source>
</evidence>
<evidence type="ECO:0000256" key="10">
    <source>
        <dbReference type="ARBA" id="ARBA00034529"/>
    </source>
</evidence>
<evidence type="ECO:0000256" key="9">
    <source>
        <dbReference type="ARBA" id="ARBA00023002"/>
    </source>
</evidence>
<dbReference type="SUPFAM" id="SSF51730">
    <property type="entry name" value="FAD-linked oxidoreductase"/>
    <property type="match status" value="1"/>
</dbReference>
<dbReference type="EC" id="1.5.1.54" evidence="10"/>
<evidence type="ECO:0000256" key="2">
    <source>
        <dbReference type="ARBA" id="ARBA00004777"/>
    </source>
</evidence>
<keyword evidence="12" id="KW-0862">Zinc</keyword>
<dbReference type="Gene3D" id="3.20.20.330">
    <property type="entry name" value="Homocysteine-binding-like domain"/>
    <property type="match status" value="1"/>
</dbReference>